<dbReference type="GO" id="GO:0023052">
    <property type="term" value="P:signaling"/>
    <property type="evidence" value="ECO:0007669"/>
    <property type="project" value="InterPro"/>
</dbReference>
<organism evidence="3 4">
    <name type="scientific">Sus scrofa</name>
    <name type="common">Pig</name>
    <dbReference type="NCBI Taxonomy" id="9823"/>
    <lineage>
        <taxon>Eukaryota</taxon>
        <taxon>Metazoa</taxon>
        <taxon>Chordata</taxon>
        <taxon>Craniata</taxon>
        <taxon>Vertebrata</taxon>
        <taxon>Euteleostomi</taxon>
        <taxon>Mammalia</taxon>
        <taxon>Eutheria</taxon>
        <taxon>Laurasiatheria</taxon>
        <taxon>Artiodactyla</taxon>
        <taxon>Suina</taxon>
        <taxon>Suidae</taxon>
        <taxon>Sus</taxon>
    </lineage>
</organism>
<evidence type="ECO:0000256" key="2">
    <source>
        <dbReference type="SAM" id="MobiDB-lite"/>
    </source>
</evidence>
<dbReference type="PANTHER" id="PTHR12353:SF7">
    <property type="entry name" value="DISKS LARGE-ASSOCIATED PROTEIN 1"/>
    <property type="match status" value="1"/>
</dbReference>
<dbReference type="Ensembl" id="ENSSSCT00025036972.1">
    <property type="protein sequence ID" value="ENSSSCP00025015465.1"/>
    <property type="gene ID" value="ENSSSCG00025026768.1"/>
</dbReference>
<sequence>MHRSRVPQDEWTGYTPRGKDDEIPCRRMRSGSYIKAMGDEDSGDSDTSPKPSPKVAARRESYLKATQPSLTELTTLKISNEHSPKLQIRSHSYLRAVSEVSINRSLDSLDPAGLLTSPKFRSRNESYMRAMSTISQVSEMEVNGQFESVCESVFSELESQAVEALDLPMPGCFRMRSHSYVRAIEKGCSQDDECVSLRSSSPPRTTTTVRTIQSSTGEWAELSPHRGCGTTLPRQHTWSPRRDHTVTSHKSPNTRCEAQAWLPCLPLSPHARTLFFLHLHPWYQQRKLQQREEEGQQSGESYPHPDSIVGPAHSPQPTLFSIIRP</sequence>
<reference evidence="3" key="1">
    <citation type="submission" date="2025-05" db="UniProtKB">
        <authorList>
            <consortium name="Ensembl"/>
        </authorList>
    </citation>
    <scope>IDENTIFICATION</scope>
</reference>
<evidence type="ECO:0000313" key="3">
    <source>
        <dbReference type="Ensembl" id="ENSSSCP00050026676.1"/>
    </source>
</evidence>
<dbReference type="Proteomes" id="UP000694723">
    <property type="component" value="Unplaced"/>
</dbReference>
<dbReference type="AlphaFoldDB" id="A0A8D1TGR5"/>
<feature type="region of interest" description="Disordered" evidence="2">
    <location>
        <begin position="288"/>
        <end position="325"/>
    </location>
</feature>
<evidence type="ECO:0000256" key="1">
    <source>
        <dbReference type="ARBA" id="ARBA00008839"/>
    </source>
</evidence>
<dbReference type="Ensembl" id="ENSSSCT00045013224.1">
    <property type="protein sequence ID" value="ENSSSCP00045009123.1"/>
    <property type="gene ID" value="ENSSSCG00045007690.1"/>
</dbReference>
<dbReference type="Ensembl" id="ENSSSCT00050062087.1">
    <property type="protein sequence ID" value="ENSSSCP00050026676.1"/>
    <property type="gene ID" value="ENSSSCG00050045589.1"/>
</dbReference>
<evidence type="ECO:0000313" key="4">
    <source>
        <dbReference type="Proteomes" id="UP000694571"/>
    </source>
</evidence>
<dbReference type="Ensembl" id="ENSSSCT00060013528.1">
    <property type="protein sequence ID" value="ENSSSCP00060005172.1"/>
    <property type="gene ID" value="ENSSSCG00060010390.1"/>
</dbReference>
<dbReference type="PANTHER" id="PTHR12353">
    <property type="entry name" value="DISKS LARGE-ASSOCIATED PROTEIN DAP SAP90/PSD-95-ASSOCIATED PROTEIN"/>
    <property type="match status" value="1"/>
</dbReference>
<dbReference type="Proteomes" id="UP000694728">
    <property type="component" value="Unplaced"/>
</dbReference>
<dbReference type="Proteomes" id="UP000694727">
    <property type="component" value="Unplaced"/>
</dbReference>
<comment type="similarity">
    <text evidence="1">Belongs to the SAPAP family.</text>
</comment>
<gene>
    <name evidence="3" type="primary">DLGAP1</name>
</gene>
<accession>A0A8D1TGR5</accession>
<dbReference type="Proteomes" id="UP000694725">
    <property type="component" value="Unplaced"/>
</dbReference>
<feature type="region of interest" description="Disordered" evidence="2">
    <location>
        <begin position="1"/>
        <end position="59"/>
    </location>
</feature>
<dbReference type="InterPro" id="IPR005026">
    <property type="entry name" value="SAPAP"/>
</dbReference>
<name>A0A8D1TGR5_PIG</name>
<dbReference type="Ensembl" id="ENSSSCT00065040878.1">
    <property type="protein sequence ID" value="ENSSSCP00065017319.1"/>
    <property type="gene ID" value="ENSSSCG00065030239.1"/>
</dbReference>
<proteinExistence type="inferred from homology"/>
<protein>
    <submittedName>
        <fullName evidence="3">DLG associated protein 1</fullName>
    </submittedName>
</protein>
<dbReference type="Proteomes" id="UP000694571">
    <property type="component" value="Unplaced"/>
</dbReference>
<feature type="region of interest" description="Disordered" evidence="2">
    <location>
        <begin position="220"/>
        <end position="251"/>
    </location>
</feature>